<comment type="caution">
    <text evidence="1">The sequence shown here is derived from an EMBL/GenBank/DDBJ whole genome shotgun (WGS) entry which is preliminary data.</text>
</comment>
<reference evidence="1" key="1">
    <citation type="journal article" date="2015" name="Nature">
        <title>Complex archaea that bridge the gap between prokaryotes and eukaryotes.</title>
        <authorList>
            <person name="Spang A."/>
            <person name="Saw J.H."/>
            <person name="Jorgensen S.L."/>
            <person name="Zaremba-Niedzwiedzka K."/>
            <person name="Martijn J."/>
            <person name="Lind A.E."/>
            <person name="van Eijk R."/>
            <person name="Schleper C."/>
            <person name="Guy L."/>
            <person name="Ettema T.J."/>
        </authorList>
    </citation>
    <scope>NUCLEOTIDE SEQUENCE</scope>
</reference>
<organism evidence="1">
    <name type="scientific">marine sediment metagenome</name>
    <dbReference type="NCBI Taxonomy" id="412755"/>
    <lineage>
        <taxon>unclassified sequences</taxon>
        <taxon>metagenomes</taxon>
        <taxon>ecological metagenomes</taxon>
    </lineage>
</organism>
<dbReference type="AlphaFoldDB" id="A0A0F9GVI0"/>
<evidence type="ECO:0000313" key="1">
    <source>
        <dbReference type="EMBL" id="KKL73390.1"/>
    </source>
</evidence>
<sequence>PTSTVRYAAATTAVPGGGSAAQINDTMTYTVSGGATLAETLANGSWDVEPLVDDTPRAMIGWRNNAAVAPQLAIGTSSHLYHFTQGALVDRTPAGLTVGEKDSTFGVGAYGSAAYSAGAYGTGDPAQGSYIGAATWTLDTWGDYLVGVLTSDGKLWVWDTVTADLEQIANSPVNCDSLVVTAERFLFALGAGGDPRLVKWPDRETLTTWTPTDTNEAGDFPLPGEGILMQGLRGKSETLLFTDSDLFAARYIGGTLIYGFPKVGSRCGVISRHGAVVAEGRAFWMGQRGFFTYDGYVDTLESDVSDYIFSDFNRTQRAKVWGMTMSDYGEVWWFYPSASSQECDRYVIYNYVENHWSIGTLTRTCGIDRLAFEFPMMCSPTLVLDHERGSTRIGTPFIEGGPMEVGNGGRTVDIDELIPDESVGGVQELGSLNVTLFARLYPTDTEVTHGPFSLANPTTLRISARQVRVRAEEVSAGDWRMGLLRLNAQPGSRR</sequence>
<accession>A0A0F9GVI0</accession>
<gene>
    <name evidence="1" type="ORF">LCGC14_2075380</name>
</gene>
<protein>
    <submittedName>
        <fullName evidence="1">Uncharacterized protein</fullName>
    </submittedName>
</protein>
<feature type="non-terminal residue" evidence="1">
    <location>
        <position position="1"/>
    </location>
</feature>
<proteinExistence type="predicted"/>
<name>A0A0F9GVI0_9ZZZZ</name>
<dbReference type="EMBL" id="LAZR01024974">
    <property type="protein sequence ID" value="KKL73390.1"/>
    <property type="molecule type" value="Genomic_DNA"/>
</dbReference>